<gene>
    <name evidence="2" type="ORF">BgAZ_500480</name>
</gene>
<dbReference type="PANTHER" id="PTHR46018">
    <property type="entry name" value="ZINC PHOSPHODIESTERASE ELAC PROTEIN 1"/>
    <property type="match status" value="1"/>
</dbReference>
<accession>A0AAD8LN02</accession>
<dbReference type="Proteomes" id="UP001230268">
    <property type="component" value="Unassembled WGS sequence"/>
</dbReference>
<feature type="compositionally biased region" description="Polar residues" evidence="1">
    <location>
        <begin position="745"/>
        <end position="756"/>
    </location>
</feature>
<name>A0AAD8LN02_BABGI</name>
<feature type="region of interest" description="Disordered" evidence="1">
    <location>
        <begin position="188"/>
        <end position="210"/>
    </location>
</feature>
<sequence length="983" mass="109913">MCSSIARCSHAIRRVALCACVVLAFYLENTCLCIRNAKTERAAGFLQPRDSITVISCSRSSHVGSKRRVPLRPGVKGDGNGRVSPQGLRASGSSSDILGDDSSLLFAQDGDSKDEHNQTEVEDSVLKDGKQTDTDIASEASDQGSSADMHGTVRVMYSGGSNNNLVVDEDSMSRQGSTDANNVKKVQATTPAVEPVGHQSQSGKSGDPQKDNLYAQLKRMFYFVSVKLKEENAPLHETLNNFIRDLKWDVWQSAAVSQTTLASFHSSQRKHNETVAEEFKKLMSSLVNRWEGLMEAYAPLGRLPLIKLTKPLGVQDQRDVADLRLLIEELLDSYNRTERVNRWSMLKSVQQHILSKIVSAVDVLLPFRPASKLVSFCNSIHSFIQRTCGFQGPQHKGKLSFNEEGIFKYYEMPRSYIHTPEGWPKEYQPLPPQGGGPWKVTFLGTGSRRSTRTRMTSAILFARLKHEAIWLFDCGESAISRVRDTGVSAMRVRKIFITHLHGDHCFGLFSFLYGATNSAPLEVYGPSGTARFILDVLSATSRSQTIRTFVVNELVSPGEKEASPEETKSMEKVFKVNYIHHDDNMQYSVCEDDTCIVKAAPLSHTINTVGYVVEEKQETSQVETQVKPRKFVLCQDTADSKWLKPLSMDADLLIHEATINAPTNSGSEMLMRLARRKHNLELPRSVMDKLDRLVLTEEIKFQIYQCTIGNISYYYDRKMRALRGALQLQQDIKKVLSEMGPELSTAESASQPSDTPSDAAGQTKEDMSDIPNWASIVKNLTNMLKLYGDAQQVEKLVSDVENLGALIRELRSSAVQGMKSFKSRSMQINMGALAQAMLEKEGYLVDTHKDEELETILTVSRAIDKMAPLIFQYWSDAMGRPLPSGEDGLYKREQWETLYNEYAKFSGHSTCYMAGGFAAKVRAKKLLLTHFSHNLPDAMNRENILTMTRVVHSALRGYYHHIASRDTKNLTVGAAWDMLTLTL</sequence>
<evidence type="ECO:0000313" key="2">
    <source>
        <dbReference type="EMBL" id="KAK1441716.1"/>
    </source>
</evidence>
<dbReference type="GO" id="GO:0042781">
    <property type="term" value="F:3'-tRNA processing endoribonuclease activity"/>
    <property type="evidence" value="ECO:0007669"/>
    <property type="project" value="TreeGrafter"/>
</dbReference>
<protein>
    <submittedName>
        <fullName evidence="2">Zinc phosphodiesterase elac protein 1</fullName>
    </submittedName>
</protein>
<dbReference type="InterPro" id="IPR036866">
    <property type="entry name" value="RibonucZ/Hydroxyglut_hydro"/>
</dbReference>
<keyword evidence="3" id="KW-1185">Reference proteome</keyword>
<feature type="compositionally biased region" description="Basic and acidic residues" evidence="1">
    <location>
        <begin position="110"/>
        <end position="133"/>
    </location>
</feature>
<evidence type="ECO:0000256" key="1">
    <source>
        <dbReference type="SAM" id="MobiDB-lite"/>
    </source>
</evidence>
<feature type="compositionally biased region" description="Low complexity" evidence="1">
    <location>
        <begin position="91"/>
        <end position="105"/>
    </location>
</feature>
<feature type="region of interest" description="Disordered" evidence="1">
    <location>
        <begin position="64"/>
        <end position="149"/>
    </location>
</feature>
<dbReference type="SUPFAM" id="SSF56281">
    <property type="entry name" value="Metallo-hydrolase/oxidoreductase"/>
    <property type="match status" value="1"/>
</dbReference>
<dbReference type="AlphaFoldDB" id="A0AAD8LN02"/>
<organism evidence="2 3">
    <name type="scientific">Babesia gibsoni</name>
    <dbReference type="NCBI Taxonomy" id="33632"/>
    <lineage>
        <taxon>Eukaryota</taxon>
        <taxon>Sar</taxon>
        <taxon>Alveolata</taxon>
        <taxon>Apicomplexa</taxon>
        <taxon>Aconoidasida</taxon>
        <taxon>Piroplasmida</taxon>
        <taxon>Babesiidae</taxon>
        <taxon>Babesia</taxon>
    </lineage>
</organism>
<comment type="caution">
    <text evidence="2">The sequence shown here is derived from an EMBL/GenBank/DDBJ whole genome shotgun (WGS) entry which is preliminary data.</text>
</comment>
<dbReference type="Pfam" id="PF23023">
    <property type="entry name" value="Anti-Pycsar_Apyc1"/>
    <property type="match status" value="1"/>
</dbReference>
<dbReference type="PANTHER" id="PTHR46018:SF2">
    <property type="entry name" value="ZINC PHOSPHODIESTERASE ELAC PROTEIN 1"/>
    <property type="match status" value="1"/>
</dbReference>
<dbReference type="GO" id="GO:0005634">
    <property type="term" value="C:nucleus"/>
    <property type="evidence" value="ECO:0007669"/>
    <property type="project" value="TreeGrafter"/>
</dbReference>
<feature type="region of interest" description="Disordered" evidence="1">
    <location>
        <begin position="740"/>
        <end position="765"/>
    </location>
</feature>
<dbReference type="Gene3D" id="3.60.15.10">
    <property type="entry name" value="Ribonuclease Z/Hydroxyacylglutathione hydrolase-like"/>
    <property type="match status" value="2"/>
</dbReference>
<evidence type="ECO:0000313" key="3">
    <source>
        <dbReference type="Proteomes" id="UP001230268"/>
    </source>
</evidence>
<reference evidence="2" key="1">
    <citation type="submission" date="2023-08" db="EMBL/GenBank/DDBJ databases">
        <title>Draft sequence of the Babesia gibsoni genome.</title>
        <authorList>
            <person name="Yamagishi J.Y."/>
            <person name="Xuan X.X."/>
        </authorList>
    </citation>
    <scope>NUCLEOTIDE SEQUENCE</scope>
    <source>
        <strain evidence="2">Azabu</strain>
    </source>
</reference>
<dbReference type="EMBL" id="JAVEPI010000005">
    <property type="protein sequence ID" value="KAK1441716.1"/>
    <property type="molecule type" value="Genomic_DNA"/>
</dbReference>
<proteinExistence type="predicted"/>